<organism evidence="1 2">
    <name type="scientific">Triplophysa tibetana</name>
    <dbReference type="NCBI Taxonomy" id="1572043"/>
    <lineage>
        <taxon>Eukaryota</taxon>
        <taxon>Metazoa</taxon>
        <taxon>Chordata</taxon>
        <taxon>Craniata</taxon>
        <taxon>Vertebrata</taxon>
        <taxon>Euteleostomi</taxon>
        <taxon>Actinopterygii</taxon>
        <taxon>Neopterygii</taxon>
        <taxon>Teleostei</taxon>
        <taxon>Ostariophysi</taxon>
        <taxon>Cypriniformes</taxon>
        <taxon>Nemacheilidae</taxon>
        <taxon>Triplophysa</taxon>
    </lineage>
</organism>
<dbReference type="Proteomes" id="UP000324632">
    <property type="component" value="Chromosome 13"/>
</dbReference>
<dbReference type="AlphaFoldDB" id="A0A5A9NSV9"/>
<proteinExistence type="predicted"/>
<evidence type="ECO:0008006" key="3">
    <source>
        <dbReference type="Google" id="ProtNLM"/>
    </source>
</evidence>
<evidence type="ECO:0000313" key="1">
    <source>
        <dbReference type="EMBL" id="KAA0713052.1"/>
    </source>
</evidence>
<dbReference type="InterPro" id="IPR042847">
    <property type="entry name" value="EFC12"/>
</dbReference>
<name>A0A5A9NSV9_9TELE</name>
<protein>
    <recommendedName>
        <fullName evidence="3">EF-hand calcium-binding domain-containing protein 12</fullName>
    </recommendedName>
</protein>
<gene>
    <name evidence="1" type="ORF">E1301_Tti016459</name>
</gene>
<dbReference type="PANTHER" id="PTHR47225">
    <property type="entry name" value="EF-HAND CALCIUM-BINDING DOMAIN-CONTAINING PROTEIN 12"/>
    <property type="match status" value="1"/>
</dbReference>
<comment type="caution">
    <text evidence="1">The sequence shown here is derived from an EMBL/GenBank/DDBJ whole genome shotgun (WGS) entry which is preliminary data.</text>
</comment>
<evidence type="ECO:0000313" key="2">
    <source>
        <dbReference type="Proteomes" id="UP000324632"/>
    </source>
</evidence>
<reference evidence="1 2" key="1">
    <citation type="journal article" date="2019" name="Mol. Ecol. Resour.">
        <title>Chromosome-level genome assembly of Triplophysa tibetana, a fish adapted to the harsh high-altitude environment of the Tibetan Plateau.</title>
        <authorList>
            <person name="Yang X."/>
            <person name="Liu H."/>
            <person name="Ma Z."/>
            <person name="Zou Y."/>
            <person name="Zou M."/>
            <person name="Mao Y."/>
            <person name="Li X."/>
            <person name="Wang H."/>
            <person name="Chen T."/>
            <person name="Wang W."/>
            <person name="Yang R."/>
        </authorList>
    </citation>
    <scope>NUCLEOTIDE SEQUENCE [LARGE SCALE GENOMIC DNA]</scope>
    <source>
        <strain evidence="1">TTIB1903HZAU</strain>
        <tissue evidence="1">Muscle</tissue>
    </source>
</reference>
<dbReference type="PANTHER" id="PTHR47225:SF1">
    <property type="entry name" value="EF-HAND CALCIUM-BINDING DOMAIN-CONTAINING PROTEIN 12"/>
    <property type="match status" value="1"/>
</dbReference>
<dbReference type="EMBL" id="SOYY01000013">
    <property type="protein sequence ID" value="KAA0713052.1"/>
    <property type="molecule type" value="Genomic_DNA"/>
</dbReference>
<accession>A0A5A9NSV9</accession>
<sequence>MGPQKCKNSDIRKHIVDNLNTARAQPRHFGVLPSRPAAGRNSAVFPRFPGNKPLEHPEWISNRKAFREALDGMGDLRRWLHNKPILTDLEVLVTERRPKKKSYPETYISPDAANSPRMLTREIEDVKRYLCTHTLSARKLAKLLDWHGTGQIRRADLRMLFEKDGFFIPMERMDALMISLKSQDGNSVGVDGLAAAIQAWSRKHQEMEKQTLNFDSQNVDGSRHNLETHGITLEERKAQDQEDIQDVEVLAIMRRVLAATKISCPSSLGGLMGRNVDHFRGHCFREYLKSVELCQQQGLIVNQATLKKALVHPSDMMCSSSKLKGKGHFPGLNGREQGLASLSTHKTFSLDLKDGVPHKGYKKLNKLSVRWADPNAFWPGREDHVRLLLPVMTRSPAMVLFQHIERSAAPSPGNWPINHLGYSTSGDIEACKIYTL</sequence>
<keyword evidence="2" id="KW-1185">Reference proteome</keyword>